<feature type="compositionally biased region" description="Low complexity" evidence="1">
    <location>
        <begin position="622"/>
        <end position="637"/>
    </location>
</feature>
<protein>
    <submittedName>
        <fullName evidence="2">Uncharacterized protein</fullName>
    </submittedName>
</protein>
<keyword evidence="3" id="KW-1185">Reference proteome</keyword>
<comment type="caution">
    <text evidence="2">The sequence shown here is derived from an EMBL/GenBank/DDBJ whole genome shotgun (WGS) entry which is preliminary data.</text>
</comment>
<feature type="region of interest" description="Disordered" evidence="1">
    <location>
        <begin position="25"/>
        <end position="104"/>
    </location>
</feature>
<dbReference type="AlphaFoldDB" id="A0A2B7ZQ24"/>
<feature type="compositionally biased region" description="Low complexity" evidence="1">
    <location>
        <begin position="1060"/>
        <end position="1080"/>
    </location>
</feature>
<accession>A0A2B7ZQ24</accession>
<evidence type="ECO:0000313" key="3">
    <source>
        <dbReference type="Proteomes" id="UP000226031"/>
    </source>
</evidence>
<feature type="compositionally biased region" description="Low complexity" evidence="1">
    <location>
        <begin position="30"/>
        <end position="52"/>
    </location>
</feature>
<gene>
    <name evidence="2" type="ORF">GX50_02238</name>
</gene>
<feature type="compositionally biased region" description="Low complexity" evidence="1">
    <location>
        <begin position="413"/>
        <end position="429"/>
    </location>
</feature>
<feature type="compositionally biased region" description="Polar residues" evidence="1">
    <location>
        <begin position="435"/>
        <end position="466"/>
    </location>
</feature>
<feature type="region of interest" description="Disordered" evidence="1">
    <location>
        <begin position="690"/>
        <end position="715"/>
    </location>
</feature>
<evidence type="ECO:0000256" key="1">
    <source>
        <dbReference type="SAM" id="MobiDB-lite"/>
    </source>
</evidence>
<feature type="compositionally biased region" description="Polar residues" evidence="1">
    <location>
        <begin position="693"/>
        <end position="715"/>
    </location>
</feature>
<feature type="compositionally biased region" description="Basic residues" evidence="1">
    <location>
        <begin position="1081"/>
        <end position="1093"/>
    </location>
</feature>
<feature type="compositionally biased region" description="Low complexity" evidence="1">
    <location>
        <begin position="91"/>
        <end position="104"/>
    </location>
</feature>
<feature type="compositionally biased region" description="Polar residues" evidence="1">
    <location>
        <begin position="512"/>
        <end position="536"/>
    </location>
</feature>
<sequence length="1142" mass="123009">MGGTVLTYNHAQPLVVERPRVTVVDDETDSGSFSQTSPSSHTSHTSHTSTQSDYPHPAKRQRTNSYNLQRSKSWRENGNPDVLSASQIGTHSRPSFGHSFSSPPGQVVGSYDKTLAKEHDIQSAIASKSDLFSLVKYPWDNNPIAVAIWLAQKIHNIKKNQYSQPRMPDLQQDSPTSNASQRSKRRRSQVKNDAALYPASGVRFSGPGMFRESNSKNKGESRTTMNIERLDGEQSPSADSFSTKHFHYQMDLEARRITPRLAKLKRFKPGFGDSLFNTMANDHRIDADTAAAGKLVVNVLVALTYPESRSKCQTAADALLKVLDMESSLSPRFTKAFEMLSNDPDVTKAVDVIVAQIDSCEFFLGLDGEYDAFSGLSNSYHSPKASHSPQCVSKEQLSAVPRALENHLDSPQRRPSPSSSFSSSSSSSRHFLPENTLTSTSSVSMETQNTSVPENLLSSTMPPRQSNRARKPTIRAMEAKLSSQARSGIKGQVSKALKRAEPQLMQAEESIVASTSKESNDANSDMDATNKETSNASVADVDLAPAPSNKMAARSIDEIAALARLDGLTRTTATEQPKKPTATRSVDEIVVAASLDRFIGTDAPGPSFPKQQSKPLHKPRSRATTSAPSSSASTLSPETNAMMEQLLGLATAASKPEFNPEIEIDLHRARRDWYAEQLAAALNKAAAEKSLETDTAQRSQETAADDSPLSSQPTASISNVLSLETGVATPATPMEDFALSVSGCADSAAAAKVTEVSAGVAAAIAPSSAQSNDAAERVSVDQPAIVGKPISDEVVEPHVSRWHNSATHQKFLDPSVLSHCYLPRPWTDSNGWVHTGLGNEHNEENVIVPDTYTWIRPRDSFNNPRIAPSPPQMKSLIQIELDDAFGYPPPGRKPNLPLDLEGPFITEDVAVETEKAKVFRAARIRGIVIDRSTLLENIQLAIEKYDEIYAAEEAAPSASDGNEIGKGKGPAKSSDTSAGTSKRTRASRKRTGGQALGIAAPKREDDEPAVNSSKTTGSKKRRLNTDAPIPESSSAGLGNGSGNLADMEPVEVDSKPVLLAPRGPGRPSRRAAATAATAATRRTRQARQRRKPAPRQAQPESNTPSTSEMISDGPANNPVAAEIREPSREKDAVSTAAQAGQE</sequence>
<dbReference type="VEuPathDB" id="FungiDB:EMCG_07904"/>
<feature type="region of interest" description="Disordered" evidence="1">
    <location>
        <begin position="406"/>
        <end position="472"/>
    </location>
</feature>
<organism evidence="2 3">
    <name type="scientific">[Emmonsia] crescens</name>
    <dbReference type="NCBI Taxonomy" id="73230"/>
    <lineage>
        <taxon>Eukaryota</taxon>
        <taxon>Fungi</taxon>
        <taxon>Dikarya</taxon>
        <taxon>Ascomycota</taxon>
        <taxon>Pezizomycotina</taxon>
        <taxon>Eurotiomycetes</taxon>
        <taxon>Eurotiomycetidae</taxon>
        <taxon>Onygenales</taxon>
        <taxon>Ajellomycetaceae</taxon>
        <taxon>Emergomyces</taxon>
    </lineage>
</organism>
<reference evidence="2 3" key="1">
    <citation type="submission" date="2017-10" db="EMBL/GenBank/DDBJ databases">
        <title>Comparative genomics in systemic dimorphic fungi from Ajellomycetaceae.</title>
        <authorList>
            <person name="Munoz J.F."/>
            <person name="Mcewen J.G."/>
            <person name="Clay O.K."/>
            <person name="Cuomo C.A."/>
        </authorList>
    </citation>
    <scope>NUCLEOTIDE SEQUENCE [LARGE SCALE GENOMIC DNA]</scope>
    <source>
        <strain evidence="2 3">UAMH4076</strain>
    </source>
</reference>
<feature type="region of interest" description="Disordered" evidence="1">
    <location>
        <begin position="955"/>
        <end position="1142"/>
    </location>
</feature>
<feature type="region of interest" description="Disordered" evidence="1">
    <location>
        <begin position="164"/>
        <end position="241"/>
    </location>
</feature>
<feature type="region of interest" description="Disordered" evidence="1">
    <location>
        <begin position="508"/>
        <end position="536"/>
    </location>
</feature>
<name>A0A2B7ZQ24_9EURO</name>
<evidence type="ECO:0000313" key="2">
    <source>
        <dbReference type="EMBL" id="PGH34887.1"/>
    </source>
</evidence>
<dbReference type="STRING" id="73230.A0A2B7ZQ24"/>
<proteinExistence type="predicted"/>
<feature type="region of interest" description="Disordered" evidence="1">
    <location>
        <begin position="600"/>
        <end position="637"/>
    </location>
</feature>
<feature type="compositionally biased region" description="Basic residues" evidence="1">
    <location>
        <begin position="982"/>
        <end position="991"/>
    </location>
</feature>
<feature type="compositionally biased region" description="Basic and acidic residues" evidence="1">
    <location>
        <begin position="1122"/>
        <end position="1132"/>
    </location>
</feature>
<feature type="compositionally biased region" description="Polar residues" evidence="1">
    <location>
        <begin position="1100"/>
        <end position="1109"/>
    </location>
</feature>
<dbReference type="EMBL" id="PDND01000031">
    <property type="protein sequence ID" value="PGH34887.1"/>
    <property type="molecule type" value="Genomic_DNA"/>
</dbReference>
<dbReference type="Proteomes" id="UP000226031">
    <property type="component" value="Unassembled WGS sequence"/>
</dbReference>